<comment type="caution">
    <text evidence="2">The sequence shown here is derived from an EMBL/GenBank/DDBJ whole genome shotgun (WGS) entry which is preliminary data.</text>
</comment>
<sequence>MSDQSQELKDEDEDVDLGTGMSRVSIFFGTQTGTAERFAKALKKRS</sequence>
<evidence type="ECO:0000313" key="3">
    <source>
        <dbReference type="Proteomes" id="UP000824890"/>
    </source>
</evidence>
<name>A0ABQ8BGP5_BRANA</name>
<gene>
    <name evidence="2" type="ORF">HID58_043431</name>
</gene>
<protein>
    <recommendedName>
        <fullName evidence="1">Flavodoxin-like domain-containing protein</fullName>
    </recommendedName>
</protein>
<dbReference type="Gene3D" id="3.40.50.360">
    <property type="match status" value="1"/>
</dbReference>
<proteinExistence type="predicted"/>
<feature type="domain" description="Flavodoxin-like" evidence="1">
    <location>
        <begin position="24"/>
        <end position="46"/>
    </location>
</feature>
<reference evidence="2 3" key="1">
    <citation type="submission" date="2021-05" db="EMBL/GenBank/DDBJ databases">
        <title>Genome Assembly of Synthetic Allotetraploid Brassica napus Reveals Homoeologous Exchanges between Subgenomes.</title>
        <authorList>
            <person name="Davis J.T."/>
        </authorList>
    </citation>
    <scope>NUCLEOTIDE SEQUENCE [LARGE SCALE GENOMIC DNA]</scope>
    <source>
        <strain evidence="3">cv. Da-Ae</strain>
        <tissue evidence="2">Seedling</tissue>
    </source>
</reference>
<dbReference type="Proteomes" id="UP000824890">
    <property type="component" value="Unassembled WGS sequence"/>
</dbReference>
<dbReference type="SUPFAM" id="SSF52218">
    <property type="entry name" value="Flavoproteins"/>
    <property type="match status" value="1"/>
</dbReference>
<organism evidence="2 3">
    <name type="scientific">Brassica napus</name>
    <name type="common">Rape</name>
    <dbReference type="NCBI Taxonomy" id="3708"/>
    <lineage>
        <taxon>Eukaryota</taxon>
        <taxon>Viridiplantae</taxon>
        <taxon>Streptophyta</taxon>
        <taxon>Embryophyta</taxon>
        <taxon>Tracheophyta</taxon>
        <taxon>Spermatophyta</taxon>
        <taxon>Magnoliopsida</taxon>
        <taxon>eudicotyledons</taxon>
        <taxon>Gunneridae</taxon>
        <taxon>Pentapetalae</taxon>
        <taxon>rosids</taxon>
        <taxon>malvids</taxon>
        <taxon>Brassicales</taxon>
        <taxon>Brassicaceae</taxon>
        <taxon>Brassiceae</taxon>
        <taxon>Brassica</taxon>
    </lineage>
</organism>
<evidence type="ECO:0000313" key="2">
    <source>
        <dbReference type="EMBL" id="KAH0903928.1"/>
    </source>
</evidence>
<keyword evidence="3" id="KW-1185">Reference proteome</keyword>
<evidence type="ECO:0000259" key="1">
    <source>
        <dbReference type="PROSITE" id="PS50902"/>
    </source>
</evidence>
<dbReference type="InterPro" id="IPR029039">
    <property type="entry name" value="Flavoprotein-like_sf"/>
</dbReference>
<dbReference type="PROSITE" id="PS50902">
    <property type="entry name" value="FLAVODOXIN_LIKE"/>
    <property type="match status" value="1"/>
</dbReference>
<dbReference type="InterPro" id="IPR008254">
    <property type="entry name" value="Flavodoxin/NO_synth"/>
</dbReference>
<accession>A0ABQ8BGP5</accession>
<dbReference type="EMBL" id="JAGKQM010000011">
    <property type="protein sequence ID" value="KAH0903928.1"/>
    <property type="molecule type" value="Genomic_DNA"/>
</dbReference>